<name>A0ABV0BR61_9SPHI</name>
<sequence length="140" mass="15766">MSKKLHSNSQTDTVAQLQRYSKRAQTYFRELLQRYPLPIFAGMVVCILLSGVLAFTVMRVKEPGGTPVFPNVPAIGADTDIRSVMQTYDALREVSEIQQVIQSIIEKDSLNTADSILLTDALKRFDELQHTQPSTQRNKP</sequence>
<evidence type="ECO:0000313" key="2">
    <source>
        <dbReference type="EMBL" id="MEN5375862.1"/>
    </source>
</evidence>
<dbReference type="EMBL" id="JBDJNQ010000001">
    <property type="protein sequence ID" value="MEN5375862.1"/>
    <property type="molecule type" value="Genomic_DNA"/>
</dbReference>
<protein>
    <submittedName>
        <fullName evidence="2">Uncharacterized protein</fullName>
    </submittedName>
</protein>
<dbReference type="Proteomes" id="UP001409291">
    <property type="component" value="Unassembled WGS sequence"/>
</dbReference>
<keyword evidence="1" id="KW-0472">Membrane</keyword>
<reference evidence="2 3" key="1">
    <citation type="submission" date="2024-04" db="EMBL/GenBank/DDBJ databases">
        <title>WGS of bacteria from Torrens River.</title>
        <authorList>
            <person name="Wyrsch E.R."/>
            <person name="Drigo B."/>
        </authorList>
    </citation>
    <scope>NUCLEOTIDE SEQUENCE [LARGE SCALE GENOMIC DNA]</scope>
    <source>
        <strain evidence="2 3">TWI391</strain>
    </source>
</reference>
<keyword evidence="3" id="KW-1185">Reference proteome</keyword>
<evidence type="ECO:0000256" key="1">
    <source>
        <dbReference type="SAM" id="Phobius"/>
    </source>
</evidence>
<accession>A0ABV0BR61</accession>
<dbReference type="RefSeq" id="WP_346580393.1">
    <property type="nucleotide sequence ID" value="NZ_JBDJLH010000006.1"/>
</dbReference>
<keyword evidence="1" id="KW-1133">Transmembrane helix</keyword>
<keyword evidence="1" id="KW-0812">Transmembrane</keyword>
<organism evidence="2 3">
    <name type="scientific">Sphingobacterium kitahiroshimense</name>
    <dbReference type="NCBI Taxonomy" id="470446"/>
    <lineage>
        <taxon>Bacteria</taxon>
        <taxon>Pseudomonadati</taxon>
        <taxon>Bacteroidota</taxon>
        <taxon>Sphingobacteriia</taxon>
        <taxon>Sphingobacteriales</taxon>
        <taxon>Sphingobacteriaceae</taxon>
        <taxon>Sphingobacterium</taxon>
    </lineage>
</organism>
<proteinExistence type="predicted"/>
<feature type="transmembrane region" description="Helical" evidence="1">
    <location>
        <begin position="37"/>
        <end position="57"/>
    </location>
</feature>
<evidence type="ECO:0000313" key="3">
    <source>
        <dbReference type="Proteomes" id="UP001409291"/>
    </source>
</evidence>
<gene>
    <name evidence="2" type="ORF">ABE541_01165</name>
</gene>
<comment type="caution">
    <text evidence="2">The sequence shown here is derived from an EMBL/GenBank/DDBJ whole genome shotgun (WGS) entry which is preliminary data.</text>
</comment>